<proteinExistence type="predicted"/>
<sequence length="90" mass="10243">MTSSLEVIQAVTVSTTTLRNFVAQRTLNITLCYVLLYFSNISPTSGPNGLKFRYVVALEQSFPMSIKSKRSGGNLQYLPSYRYFSSDYFY</sequence>
<gene>
    <name evidence="1" type="ORF">BCR32DRAFT_283705</name>
</gene>
<evidence type="ECO:0000313" key="1">
    <source>
        <dbReference type="EMBL" id="ORX76899.1"/>
    </source>
</evidence>
<dbReference type="EMBL" id="MCFG01000273">
    <property type="protein sequence ID" value="ORX76899.1"/>
    <property type="molecule type" value="Genomic_DNA"/>
</dbReference>
<accession>A0A1Y1WTM9</accession>
<keyword evidence="2" id="KW-1185">Reference proteome</keyword>
<name>A0A1Y1WTM9_9FUNG</name>
<dbReference type="AlphaFoldDB" id="A0A1Y1WTM9"/>
<dbReference type="Proteomes" id="UP000193944">
    <property type="component" value="Unassembled WGS sequence"/>
</dbReference>
<reference evidence="1 2" key="1">
    <citation type="submission" date="2016-08" db="EMBL/GenBank/DDBJ databases">
        <title>A Parts List for Fungal Cellulosomes Revealed by Comparative Genomics.</title>
        <authorList>
            <consortium name="DOE Joint Genome Institute"/>
            <person name="Haitjema C.H."/>
            <person name="Gilmore S.P."/>
            <person name="Henske J.K."/>
            <person name="Solomon K.V."/>
            <person name="De Groot R."/>
            <person name="Kuo A."/>
            <person name="Mondo S.J."/>
            <person name="Salamov A.A."/>
            <person name="Labutti K."/>
            <person name="Zhao Z."/>
            <person name="Chiniquy J."/>
            <person name="Barry K."/>
            <person name="Brewer H.M."/>
            <person name="Purvine S.O."/>
            <person name="Wright A.T."/>
            <person name="Boxma B."/>
            <person name="Van Alen T."/>
            <person name="Hackstein J.H."/>
            <person name="Baker S.E."/>
            <person name="Grigoriev I.V."/>
            <person name="O'Malley M.A."/>
        </authorList>
    </citation>
    <scope>NUCLEOTIDE SEQUENCE [LARGE SCALE GENOMIC DNA]</scope>
    <source>
        <strain evidence="1 2">S4</strain>
    </source>
</reference>
<organism evidence="1 2">
    <name type="scientific">Anaeromyces robustus</name>
    <dbReference type="NCBI Taxonomy" id="1754192"/>
    <lineage>
        <taxon>Eukaryota</taxon>
        <taxon>Fungi</taxon>
        <taxon>Fungi incertae sedis</taxon>
        <taxon>Chytridiomycota</taxon>
        <taxon>Chytridiomycota incertae sedis</taxon>
        <taxon>Neocallimastigomycetes</taxon>
        <taxon>Neocallimastigales</taxon>
        <taxon>Neocallimastigaceae</taxon>
        <taxon>Anaeromyces</taxon>
    </lineage>
</organism>
<evidence type="ECO:0000313" key="2">
    <source>
        <dbReference type="Proteomes" id="UP000193944"/>
    </source>
</evidence>
<reference evidence="1 2" key="2">
    <citation type="submission" date="2016-08" db="EMBL/GenBank/DDBJ databases">
        <title>Pervasive Adenine N6-methylation of Active Genes in Fungi.</title>
        <authorList>
            <consortium name="DOE Joint Genome Institute"/>
            <person name="Mondo S.J."/>
            <person name="Dannebaum R.O."/>
            <person name="Kuo R.C."/>
            <person name="Labutti K."/>
            <person name="Haridas S."/>
            <person name="Kuo A."/>
            <person name="Salamov A."/>
            <person name="Ahrendt S.R."/>
            <person name="Lipzen A."/>
            <person name="Sullivan W."/>
            <person name="Andreopoulos W.B."/>
            <person name="Clum A."/>
            <person name="Lindquist E."/>
            <person name="Daum C."/>
            <person name="Ramamoorthy G.K."/>
            <person name="Gryganskyi A."/>
            <person name="Culley D."/>
            <person name="Magnuson J.K."/>
            <person name="James T.Y."/>
            <person name="O'Malley M.A."/>
            <person name="Stajich J.E."/>
            <person name="Spatafora J.W."/>
            <person name="Visel A."/>
            <person name="Grigoriev I.V."/>
        </authorList>
    </citation>
    <scope>NUCLEOTIDE SEQUENCE [LARGE SCALE GENOMIC DNA]</scope>
    <source>
        <strain evidence="1 2">S4</strain>
    </source>
</reference>
<comment type="caution">
    <text evidence="1">The sequence shown here is derived from an EMBL/GenBank/DDBJ whole genome shotgun (WGS) entry which is preliminary data.</text>
</comment>
<protein>
    <submittedName>
        <fullName evidence="1">Uncharacterized protein</fullName>
    </submittedName>
</protein>